<proteinExistence type="predicted"/>
<dbReference type="RefSeq" id="WP_019953206.1">
    <property type="nucleotide sequence ID" value="NZ_JBHLVX010000030.1"/>
</dbReference>
<dbReference type="EMBL" id="JBHLVX010000030">
    <property type="protein sequence ID" value="MFC0267923.1"/>
    <property type="molecule type" value="Genomic_DNA"/>
</dbReference>
<reference evidence="1 2" key="1">
    <citation type="submission" date="2024-09" db="EMBL/GenBank/DDBJ databases">
        <authorList>
            <person name="Sun Q."/>
            <person name="Mori K."/>
        </authorList>
    </citation>
    <scope>NUCLEOTIDE SEQUENCE [LARGE SCALE GENOMIC DNA]</scope>
    <source>
        <strain evidence="1 2">CCM 7415</strain>
    </source>
</reference>
<gene>
    <name evidence="1" type="ORF">ACFFHW_07975</name>
</gene>
<comment type="caution">
    <text evidence="1">The sequence shown here is derived from an EMBL/GenBank/DDBJ whole genome shotgun (WGS) entry which is preliminary data.</text>
</comment>
<name>A0ABV6G2P6_9GAMM</name>
<accession>A0ABV6G2P6</accession>
<evidence type="ECO:0000313" key="1">
    <source>
        <dbReference type="EMBL" id="MFC0267923.1"/>
    </source>
</evidence>
<sequence length="345" mass="40514">MIEQNDLAELLNRITPQEAVVKDTNGTKWLMFSQVLLESINKHQPIQKIKLPLTFSFLEGRAKAERRLILTCHQVRKMEVSPEKKISRMHKAIYEAFRHHTLLNSQEIQSYSTAMIDASRPRQHRTLKMKTDVLKCLFSLRMDFYHQLLASFMSDMLSLRESLELPATLEDTLLNHGGMGKLIPLLENGRLTTPTYRLYEFWRDAFSSPERPLSYHSMAKHLPCPSAERTRVTGHADQQDIQNAADNTRLRRLKEWRHGTVPKNDQLTDFLESLTGNHYGAFFPFIMTRVATTWTKWIEQEQIQLDQLVNEAPALEEHLNLEWFMERFSRYPEYWAHAKAQVHQR</sequence>
<dbReference type="Proteomes" id="UP001589814">
    <property type="component" value="Unassembled WGS sequence"/>
</dbReference>
<keyword evidence="2" id="KW-1185">Reference proteome</keyword>
<organism evidence="1 2">
    <name type="scientific">Kushneria aurantia</name>
    <dbReference type="NCBI Taxonomy" id="504092"/>
    <lineage>
        <taxon>Bacteria</taxon>
        <taxon>Pseudomonadati</taxon>
        <taxon>Pseudomonadota</taxon>
        <taxon>Gammaproteobacteria</taxon>
        <taxon>Oceanospirillales</taxon>
        <taxon>Halomonadaceae</taxon>
        <taxon>Kushneria</taxon>
    </lineage>
</organism>
<evidence type="ECO:0000313" key="2">
    <source>
        <dbReference type="Proteomes" id="UP001589814"/>
    </source>
</evidence>
<protein>
    <submittedName>
        <fullName evidence="1">Uncharacterized protein</fullName>
    </submittedName>
</protein>